<evidence type="ECO:0000313" key="1">
    <source>
        <dbReference type="EMBL" id="PBK88540.1"/>
    </source>
</evidence>
<evidence type="ECO:0000313" key="2">
    <source>
        <dbReference type="Proteomes" id="UP000217790"/>
    </source>
</evidence>
<dbReference type="AlphaFoldDB" id="A0A2H3D367"/>
<keyword evidence="2" id="KW-1185">Reference proteome</keyword>
<gene>
    <name evidence="1" type="ORF">ARMGADRAFT_1033906</name>
</gene>
<accession>A0A2H3D367</accession>
<dbReference type="InParanoid" id="A0A2H3D367"/>
<dbReference type="EMBL" id="KZ293672">
    <property type="protein sequence ID" value="PBK88540.1"/>
    <property type="molecule type" value="Genomic_DNA"/>
</dbReference>
<dbReference type="Proteomes" id="UP000217790">
    <property type="component" value="Unassembled WGS sequence"/>
</dbReference>
<organism evidence="1 2">
    <name type="scientific">Armillaria gallica</name>
    <name type="common">Bulbous honey fungus</name>
    <name type="synonym">Armillaria bulbosa</name>
    <dbReference type="NCBI Taxonomy" id="47427"/>
    <lineage>
        <taxon>Eukaryota</taxon>
        <taxon>Fungi</taxon>
        <taxon>Dikarya</taxon>
        <taxon>Basidiomycota</taxon>
        <taxon>Agaricomycotina</taxon>
        <taxon>Agaricomycetes</taxon>
        <taxon>Agaricomycetidae</taxon>
        <taxon>Agaricales</taxon>
        <taxon>Marasmiineae</taxon>
        <taxon>Physalacriaceae</taxon>
        <taxon>Armillaria</taxon>
    </lineage>
</organism>
<sequence length="277" mass="30780">MASPHILSTTSAQLEHDTFIFATTAPTRLVLGLNQRLTPVSSATLHRWICLIVPHVSPFTLHPVTVHPFGILSYAIELNGEEVPAASTKSLPAGNYAWYLPKMKAKKDPDTLFDVVPAVAEAVRQRDHHQCFITGIMSPDDVGLVWVFPPYFFYLLFSYKTMEDPPPPSPEFFKVASNAGFMHKCLIPLFLGNAFSIDVDHFCVSLQANILGGDICEDYNHNDILSMMEELEVEGEDYSELLPLTDSRWQTVLGKAILEDVLLSKASVACLDDLDVD</sequence>
<protein>
    <submittedName>
        <fullName evidence="1">Uncharacterized protein</fullName>
    </submittedName>
</protein>
<name>A0A2H3D367_ARMGA</name>
<dbReference type="OrthoDB" id="3263651at2759"/>
<reference evidence="2" key="1">
    <citation type="journal article" date="2017" name="Nat. Ecol. Evol.">
        <title>Genome expansion and lineage-specific genetic innovations in the forest pathogenic fungi Armillaria.</title>
        <authorList>
            <person name="Sipos G."/>
            <person name="Prasanna A.N."/>
            <person name="Walter M.C."/>
            <person name="O'Connor E."/>
            <person name="Balint B."/>
            <person name="Krizsan K."/>
            <person name="Kiss B."/>
            <person name="Hess J."/>
            <person name="Varga T."/>
            <person name="Slot J."/>
            <person name="Riley R."/>
            <person name="Boka B."/>
            <person name="Rigling D."/>
            <person name="Barry K."/>
            <person name="Lee J."/>
            <person name="Mihaltcheva S."/>
            <person name="LaButti K."/>
            <person name="Lipzen A."/>
            <person name="Waldron R."/>
            <person name="Moloney N.M."/>
            <person name="Sperisen C."/>
            <person name="Kredics L."/>
            <person name="Vagvoelgyi C."/>
            <person name="Patrignani A."/>
            <person name="Fitzpatrick D."/>
            <person name="Nagy I."/>
            <person name="Doyle S."/>
            <person name="Anderson J.B."/>
            <person name="Grigoriev I.V."/>
            <person name="Gueldener U."/>
            <person name="Muensterkoetter M."/>
            <person name="Nagy L.G."/>
        </authorList>
    </citation>
    <scope>NUCLEOTIDE SEQUENCE [LARGE SCALE GENOMIC DNA]</scope>
    <source>
        <strain evidence="2">Ar21-2</strain>
    </source>
</reference>
<proteinExistence type="predicted"/>